<proteinExistence type="predicted"/>
<reference evidence="3" key="1">
    <citation type="journal article" date="2017" name="Nat. Microbiol.">
        <title>Global analysis of biosynthetic gene clusters reveals vast potential of secondary metabolite production in Penicillium species.</title>
        <authorList>
            <person name="Nielsen J.C."/>
            <person name="Grijseels S."/>
            <person name="Prigent S."/>
            <person name="Ji B."/>
            <person name="Dainat J."/>
            <person name="Nielsen K.F."/>
            <person name="Frisvad J.C."/>
            <person name="Workman M."/>
            <person name="Nielsen J."/>
        </authorList>
    </citation>
    <scope>NUCLEOTIDE SEQUENCE [LARGE SCALE GENOMIC DNA]</scope>
    <source>
        <strain evidence="3">IBT 31811</strain>
    </source>
</reference>
<feature type="region of interest" description="Disordered" evidence="1">
    <location>
        <begin position="41"/>
        <end position="68"/>
    </location>
</feature>
<name>A0A1V6QLV8_9EURO</name>
<protein>
    <submittedName>
        <fullName evidence="2">Uncharacterized protein</fullName>
    </submittedName>
</protein>
<feature type="compositionally biased region" description="Basic and acidic residues" evidence="1">
    <location>
        <begin position="54"/>
        <end position="68"/>
    </location>
</feature>
<dbReference type="Proteomes" id="UP000191672">
    <property type="component" value="Unassembled WGS sequence"/>
</dbReference>
<gene>
    <name evidence="2" type="ORF">PENANT_c002G09143</name>
</gene>
<dbReference type="EMBL" id="MDYN01000002">
    <property type="protein sequence ID" value="OQD89942.1"/>
    <property type="molecule type" value="Genomic_DNA"/>
</dbReference>
<sequence>MFDLKMKIHIAIGTVAFNREGDVPWLWAKSNDVTYDSLFHSPSTEMGALTTRNTEPREPTKSIMDEQA</sequence>
<keyword evidence="3" id="KW-1185">Reference proteome</keyword>
<evidence type="ECO:0000256" key="1">
    <source>
        <dbReference type="SAM" id="MobiDB-lite"/>
    </source>
</evidence>
<organism evidence="2 3">
    <name type="scientific">Penicillium antarcticum</name>
    <dbReference type="NCBI Taxonomy" id="416450"/>
    <lineage>
        <taxon>Eukaryota</taxon>
        <taxon>Fungi</taxon>
        <taxon>Dikarya</taxon>
        <taxon>Ascomycota</taxon>
        <taxon>Pezizomycotina</taxon>
        <taxon>Eurotiomycetes</taxon>
        <taxon>Eurotiomycetidae</taxon>
        <taxon>Eurotiales</taxon>
        <taxon>Aspergillaceae</taxon>
        <taxon>Penicillium</taxon>
    </lineage>
</organism>
<evidence type="ECO:0000313" key="2">
    <source>
        <dbReference type="EMBL" id="OQD89942.1"/>
    </source>
</evidence>
<comment type="caution">
    <text evidence="2">The sequence shown here is derived from an EMBL/GenBank/DDBJ whole genome shotgun (WGS) entry which is preliminary data.</text>
</comment>
<dbReference type="AlphaFoldDB" id="A0A1V6QLV8"/>
<accession>A0A1V6QLV8</accession>
<evidence type="ECO:0000313" key="3">
    <source>
        <dbReference type="Proteomes" id="UP000191672"/>
    </source>
</evidence>